<keyword evidence="10 15" id="KW-0472">Membrane</keyword>
<evidence type="ECO:0000256" key="1">
    <source>
        <dbReference type="ARBA" id="ARBA00004651"/>
    </source>
</evidence>
<evidence type="ECO:0000256" key="10">
    <source>
        <dbReference type="ARBA" id="ARBA00023136"/>
    </source>
</evidence>
<protein>
    <recommendedName>
        <fullName evidence="2">Voltage-gated hydrogen channel 1</fullName>
    </recommendedName>
    <alternativeName>
        <fullName evidence="12">Hydrogen voltage-gated channel 1</fullName>
    </alternativeName>
</protein>
<evidence type="ECO:0000256" key="4">
    <source>
        <dbReference type="ARBA" id="ARBA00022475"/>
    </source>
</evidence>
<dbReference type="HOGENOM" id="CLU_722078_0_0_1"/>
<feature type="compositionally biased region" description="Basic residues" evidence="14">
    <location>
        <begin position="252"/>
        <end position="268"/>
    </location>
</feature>
<reference evidence="19" key="1">
    <citation type="submission" date="2012-12" db="EMBL/GenBank/DDBJ databases">
        <authorList>
            <person name="Hellsten U."/>
            <person name="Grimwood J."/>
            <person name="Chapman J.A."/>
            <person name="Shapiro H."/>
            <person name="Aerts A."/>
            <person name="Otillar R.P."/>
            <person name="Terry A.Y."/>
            <person name="Boore J.L."/>
            <person name="Simakov O."/>
            <person name="Marletaz F."/>
            <person name="Cho S.-J."/>
            <person name="Edsinger-Gonzales E."/>
            <person name="Havlak P."/>
            <person name="Kuo D.-H."/>
            <person name="Larsson T."/>
            <person name="Lv J."/>
            <person name="Arendt D."/>
            <person name="Savage R."/>
            <person name="Osoegawa K."/>
            <person name="de Jong P."/>
            <person name="Lindberg D.R."/>
            <person name="Seaver E.C."/>
            <person name="Weisblat D.A."/>
            <person name="Putnam N.H."/>
            <person name="Grigoriev I.V."/>
            <person name="Rokhsar D.S."/>
        </authorList>
    </citation>
    <scope>NUCLEOTIDE SEQUENCE</scope>
    <source>
        <strain evidence="19">I ESC-2004</strain>
    </source>
</reference>
<evidence type="ECO:0000256" key="14">
    <source>
        <dbReference type="SAM" id="MobiDB-lite"/>
    </source>
</evidence>
<dbReference type="AlphaFoldDB" id="R7VL23"/>
<dbReference type="InterPro" id="IPR027359">
    <property type="entry name" value="Volt_channel_dom_sf"/>
</dbReference>
<evidence type="ECO:0000256" key="7">
    <source>
        <dbReference type="ARBA" id="ARBA00022989"/>
    </source>
</evidence>
<evidence type="ECO:0000256" key="12">
    <source>
        <dbReference type="ARBA" id="ARBA00031989"/>
    </source>
</evidence>
<dbReference type="GO" id="GO:0005886">
    <property type="term" value="C:plasma membrane"/>
    <property type="evidence" value="ECO:0007669"/>
    <property type="project" value="UniProtKB-SubCell"/>
</dbReference>
<evidence type="ECO:0000313" key="17">
    <source>
        <dbReference type="EMBL" id="ELU17235.1"/>
    </source>
</evidence>
<evidence type="ECO:0000256" key="2">
    <source>
        <dbReference type="ARBA" id="ARBA00015897"/>
    </source>
</evidence>
<accession>R7VL23</accession>
<evidence type="ECO:0000313" key="18">
    <source>
        <dbReference type="EnsemblMetazoa" id="CapteP209142"/>
    </source>
</evidence>
<evidence type="ECO:0000256" key="8">
    <source>
        <dbReference type="ARBA" id="ARBA00023054"/>
    </source>
</evidence>
<evidence type="ECO:0000256" key="3">
    <source>
        <dbReference type="ARBA" id="ARBA00022448"/>
    </source>
</evidence>
<evidence type="ECO:0000256" key="15">
    <source>
        <dbReference type="SAM" id="Phobius"/>
    </source>
</evidence>
<feature type="transmembrane region" description="Helical" evidence="15">
    <location>
        <begin position="146"/>
        <end position="165"/>
    </location>
</feature>
<dbReference type="GO" id="GO:0030171">
    <property type="term" value="F:voltage-gated proton channel activity"/>
    <property type="evidence" value="ECO:0007669"/>
    <property type="project" value="InterPro"/>
</dbReference>
<feature type="transmembrane region" description="Helical" evidence="15">
    <location>
        <begin position="67"/>
        <end position="89"/>
    </location>
</feature>
<keyword evidence="9" id="KW-0406">Ion transport</keyword>
<feature type="transmembrane region" description="Helical" evidence="15">
    <location>
        <begin position="115"/>
        <end position="139"/>
    </location>
</feature>
<dbReference type="EnsemblMetazoa" id="CapteT209142">
    <property type="protein sequence ID" value="CapteP209142"/>
    <property type="gene ID" value="CapteG209142"/>
</dbReference>
<proteinExistence type="predicted"/>
<keyword evidence="8 13" id="KW-0175">Coiled coil</keyword>
<organism evidence="17">
    <name type="scientific">Capitella teleta</name>
    <name type="common">Polychaete worm</name>
    <dbReference type="NCBI Taxonomy" id="283909"/>
    <lineage>
        <taxon>Eukaryota</taxon>
        <taxon>Metazoa</taxon>
        <taxon>Spiralia</taxon>
        <taxon>Lophotrochozoa</taxon>
        <taxon>Annelida</taxon>
        <taxon>Polychaeta</taxon>
        <taxon>Sedentaria</taxon>
        <taxon>Scolecida</taxon>
        <taxon>Capitellidae</taxon>
        <taxon>Capitella</taxon>
    </lineage>
</organism>
<feature type="domain" description="Ion transport" evidence="16">
    <location>
        <begin position="93"/>
        <end position="191"/>
    </location>
</feature>
<sequence length="383" mass="43752">MEVEEDPKRPHVSLSLRERLHILLNEVSVQMMCVFLILLDLLFVTALLLIDLKFLHEEQHKFLMRETLVILLVILDLILTSTQLLVYLLRVPAEDTIILLGDHESTNTLETALHVVQICLLCIFFAEICLRVVCLGVVVIYDQWQVFDCIVVLVTFVLYMSFTGAITDRTLTYSIAYVIVFRLWRIGRIYHEIGKPVRDKAQLTISAHRSAWKNAEEICRKQQMQINLQKREIELIKEQVRRMQHQSAISTRKYHRSHSLPHAHKKRGAAGISPNKETKRSRSISTPQVPDIVEATPVNDTENKEKSKATRDSGIDNVNLTDGDKEQLMSKGLPSGDMSMTNLGFESMTEEDLMLEIQRVSMVPFVEYGSSVVNQGGIPMTDL</sequence>
<keyword evidence="5 15" id="KW-0812">Transmembrane</keyword>
<dbReference type="GO" id="GO:0034702">
    <property type="term" value="C:monoatomic ion channel complex"/>
    <property type="evidence" value="ECO:0007669"/>
    <property type="project" value="UniProtKB-KW"/>
</dbReference>
<dbReference type="PANTHER" id="PTHR46480:SF1">
    <property type="entry name" value="VOLTAGE-GATED HYDROGEN CHANNEL 1"/>
    <property type="match status" value="1"/>
</dbReference>
<keyword evidence="3" id="KW-0813">Transport</keyword>
<gene>
    <name evidence="17" type="ORF">CAPTEDRAFT_209142</name>
</gene>
<evidence type="ECO:0000256" key="13">
    <source>
        <dbReference type="SAM" id="Coils"/>
    </source>
</evidence>
<dbReference type="EMBL" id="AMQN01016996">
    <property type="status" value="NOT_ANNOTATED_CDS"/>
    <property type="molecule type" value="Genomic_DNA"/>
</dbReference>
<keyword evidence="19" id="KW-1185">Reference proteome</keyword>
<evidence type="ECO:0000256" key="5">
    <source>
        <dbReference type="ARBA" id="ARBA00022692"/>
    </source>
</evidence>
<keyword evidence="6" id="KW-0851">Voltage-gated channel</keyword>
<comment type="subcellular location">
    <subcellularLocation>
        <location evidence="1">Cell membrane</location>
        <topology evidence="1">Multi-pass membrane protein</topology>
    </subcellularLocation>
</comment>
<feature type="compositionally biased region" description="Basic and acidic residues" evidence="14">
    <location>
        <begin position="301"/>
        <end position="314"/>
    </location>
</feature>
<keyword evidence="11" id="KW-0407">Ion channel</keyword>
<keyword evidence="4" id="KW-1003">Cell membrane</keyword>
<keyword evidence="7 15" id="KW-1133">Transmembrane helix</keyword>
<feature type="transmembrane region" description="Helical" evidence="15">
    <location>
        <begin position="29"/>
        <end position="55"/>
    </location>
</feature>
<dbReference type="OrthoDB" id="427456at2759"/>
<evidence type="ECO:0000313" key="19">
    <source>
        <dbReference type="Proteomes" id="UP000014760"/>
    </source>
</evidence>
<evidence type="ECO:0000256" key="9">
    <source>
        <dbReference type="ARBA" id="ARBA00023065"/>
    </source>
</evidence>
<feature type="region of interest" description="Disordered" evidence="14">
    <location>
        <begin position="246"/>
        <end position="338"/>
    </location>
</feature>
<dbReference type="InterPro" id="IPR005821">
    <property type="entry name" value="Ion_trans_dom"/>
</dbReference>
<feature type="coiled-coil region" evidence="13">
    <location>
        <begin position="219"/>
        <end position="246"/>
    </location>
</feature>
<dbReference type="InterPro" id="IPR031846">
    <property type="entry name" value="Hvcn1"/>
</dbReference>
<name>R7VL23_CAPTE</name>
<evidence type="ECO:0000256" key="6">
    <source>
        <dbReference type="ARBA" id="ARBA00022882"/>
    </source>
</evidence>
<dbReference type="EMBL" id="KB292622">
    <property type="protein sequence ID" value="ELU17235.1"/>
    <property type="molecule type" value="Genomic_DNA"/>
</dbReference>
<dbReference type="Pfam" id="PF00520">
    <property type="entry name" value="Ion_trans"/>
    <property type="match status" value="1"/>
</dbReference>
<dbReference type="Proteomes" id="UP000014760">
    <property type="component" value="Unassembled WGS sequence"/>
</dbReference>
<reference evidence="18" key="3">
    <citation type="submission" date="2015-06" db="UniProtKB">
        <authorList>
            <consortium name="EnsemblMetazoa"/>
        </authorList>
    </citation>
    <scope>IDENTIFICATION</scope>
</reference>
<dbReference type="Gene3D" id="1.20.120.350">
    <property type="entry name" value="Voltage-gated potassium channels. Chain C"/>
    <property type="match status" value="1"/>
</dbReference>
<evidence type="ECO:0000256" key="11">
    <source>
        <dbReference type="ARBA" id="ARBA00023303"/>
    </source>
</evidence>
<reference evidence="17 19" key="2">
    <citation type="journal article" date="2013" name="Nature">
        <title>Insights into bilaterian evolution from three spiralian genomes.</title>
        <authorList>
            <person name="Simakov O."/>
            <person name="Marletaz F."/>
            <person name="Cho S.J."/>
            <person name="Edsinger-Gonzales E."/>
            <person name="Havlak P."/>
            <person name="Hellsten U."/>
            <person name="Kuo D.H."/>
            <person name="Larsson T."/>
            <person name="Lv J."/>
            <person name="Arendt D."/>
            <person name="Savage R."/>
            <person name="Osoegawa K."/>
            <person name="de Jong P."/>
            <person name="Grimwood J."/>
            <person name="Chapman J.A."/>
            <person name="Shapiro H."/>
            <person name="Aerts A."/>
            <person name="Otillar R.P."/>
            <person name="Terry A.Y."/>
            <person name="Boore J.L."/>
            <person name="Grigoriev I.V."/>
            <person name="Lindberg D.R."/>
            <person name="Seaver E.C."/>
            <person name="Weisblat D.A."/>
            <person name="Putnam N.H."/>
            <person name="Rokhsar D.S."/>
        </authorList>
    </citation>
    <scope>NUCLEOTIDE SEQUENCE</scope>
    <source>
        <strain evidence="17 19">I ESC-2004</strain>
    </source>
</reference>
<dbReference type="PANTHER" id="PTHR46480">
    <property type="entry name" value="F20B24.22"/>
    <property type="match status" value="1"/>
</dbReference>
<evidence type="ECO:0000259" key="16">
    <source>
        <dbReference type="Pfam" id="PF00520"/>
    </source>
</evidence>